<keyword evidence="3" id="KW-1185">Reference proteome</keyword>
<reference evidence="2" key="1">
    <citation type="submission" date="2022-10" db="EMBL/GenBank/DDBJ databases">
        <title>Roseovarius pelagicus sp. nov., isolated from Arctic seawater.</title>
        <authorList>
            <person name="Hong Y.W."/>
            <person name="Hwang C.Y."/>
        </authorList>
    </citation>
    <scope>NUCLEOTIDE SEQUENCE</scope>
    <source>
        <strain evidence="2">HL-MP18</strain>
    </source>
</reference>
<dbReference type="EMBL" id="CP106738">
    <property type="protein sequence ID" value="UXX84069.1"/>
    <property type="molecule type" value="Genomic_DNA"/>
</dbReference>
<dbReference type="InterPro" id="IPR010642">
    <property type="entry name" value="Invasion_prot_B"/>
</dbReference>
<dbReference type="Pfam" id="PF06776">
    <property type="entry name" value="IalB"/>
    <property type="match status" value="1"/>
</dbReference>
<dbReference type="InterPro" id="IPR038696">
    <property type="entry name" value="IalB_sf"/>
</dbReference>
<evidence type="ECO:0000313" key="2">
    <source>
        <dbReference type="EMBL" id="UXX84069.1"/>
    </source>
</evidence>
<organism evidence="2 3">
    <name type="scientific">Roseovarius pelagicus</name>
    <dbReference type="NCBI Taxonomy" id="2980108"/>
    <lineage>
        <taxon>Bacteria</taxon>
        <taxon>Pseudomonadati</taxon>
        <taxon>Pseudomonadota</taxon>
        <taxon>Alphaproteobacteria</taxon>
        <taxon>Rhodobacterales</taxon>
        <taxon>Roseobacteraceae</taxon>
        <taxon>Roseovarius</taxon>
    </lineage>
</organism>
<dbReference type="Proteomes" id="UP001064087">
    <property type="component" value="Chromosome"/>
</dbReference>
<proteinExistence type="predicted"/>
<keyword evidence="1" id="KW-0732">Signal</keyword>
<accession>A0ABY6DDZ1</accession>
<protein>
    <submittedName>
        <fullName evidence="2">Invasion associated locus B family protein</fullName>
    </submittedName>
</protein>
<feature type="chain" id="PRO_5045700857" evidence="1">
    <location>
        <begin position="30"/>
        <end position="204"/>
    </location>
</feature>
<evidence type="ECO:0000313" key="3">
    <source>
        <dbReference type="Proteomes" id="UP001064087"/>
    </source>
</evidence>
<dbReference type="Gene3D" id="2.60.40.1880">
    <property type="entry name" value="Invasion associated locus B (IalB) protein"/>
    <property type="match status" value="1"/>
</dbReference>
<dbReference type="RefSeq" id="WP_263048472.1">
    <property type="nucleotide sequence ID" value="NZ_CP106738.1"/>
</dbReference>
<evidence type="ECO:0000256" key="1">
    <source>
        <dbReference type="SAM" id="SignalP"/>
    </source>
</evidence>
<feature type="signal peptide" evidence="1">
    <location>
        <begin position="1"/>
        <end position="29"/>
    </location>
</feature>
<gene>
    <name evidence="2" type="ORF">N7U68_05280</name>
</gene>
<name>A0ABY6DDZ1_9RHOB</name>
<sequence>MMKELTTQLQSVLLVGAMTFGLGVAQAIAQSDDAPAVEDSTAATDAAPVDLANNASFGDWIVACEAATVRRTVCRLVQEQSLRENGQLVARFVAVPVSDGAILLAQTPMGTYLPGGAVYRFAGDDDTEQREMIWQRCLGDICEAAAPLDEDELALFAERDALLFGFRMSAEADPLILSVDISRFAEALTALRAATAEPAETTTE</sequence>